<evidence type="ECO:0000313" key="2">
    <source>
        <dbReference type="EMBL" id="RPJ93533.1"/>
    </source>
</evidence>
<gene>
    <name evidence="2" type="ORF">DY367_01900</name>
</gene>
<feature type="domain" description="AB hydrolase-1" evidence="1">
    <location>
        <begin position="22"/>
        <end position="245"/>
    </location>
</feature>
<dbReference type="PANTHER" id="PTHR43433:SF10">
    <property type="entry name" value="AB HYDROLASE-1 DOMAIN-CONTAINING PROTEIN"/>
    <property type="match status" value="1"/>
</dbReference>
<dbReference type="AlphaFoldDB" id="A0A424WJR6"/>
<dbReference type="RefSeq" id="WP_118931506.1">
    <property type="nucleotide sequence ID" value="NZ_CP061008.1"/>
</dbReference>
<dbReference type="Gene3D" id="3.40.50.1820">
    <property type="entry name" value="alpha/beta hydrolase"/>
    <property type="match status" value="1"/>
</dbReference>
<proteinExistence type="predicted"/>
<keyword evidence="2" id="KW-0378">Hydrolase</keyword>
<dbReference type="Proteomes" id="UP000285324">
    <property type="component" value="Unassembled WGS sequence"/>
</dbReference>
<protein>
    <submittedName>
        <fullName evidence="2">Alpha/beta hydrolase</fullName>
    </submittedName>
</protein>
<sequence>MPYATASDDTRIYYETYGEGAPVLFIHGGGGNTICWYQQVPFFARKYKVIVMDLRGFKNSPCAPERNHPRHYPADVLAILDQEGISNVNLVCQSLGAWAGLPLAVQHPGRVQTLFISGSPTPAYSPETWEILRKAGKTFDDGRHDLRSKSIGWNRKNVEARPEMLHLYGCIKALNPKGFLALTMQADDVKIHPAEFEGYRVPTLMTGGCHDDFLTPESHHLVAKLLPGSSKYTFEGSGHSPYFETPDEFNRVVLEFLDAHN</sequence>
<dbReference type="InterPro" id="IPR000073">
    <property type="entry name" value="AB_hydrolase_1"/>
</dbReference>
<dbReference type="InterPro" id="IPR029058">
    <property type="entry name" value="AB_hydrolase_fold"/>
</dbReference>
<dbReference type="OrthoDB" id="3663240at2"/>
<reference evidence="2 3" key="1">
    <citation type="submission" date="2018-08" db="EMBL/GenBank/DDBJ databases">
        <title>Achromobacter xylosoxidans Genome sequencing and assembly.</title>
        <authorList>
            <person name="Wang R."/>
            <person name="Rensing C."/>
            <person name="Li Y."/>
        </authorList>
    </citation>
    <scope>NUCLEOTIDE SEQUENCE [LARGE SCALE GENOMIC DNA]</scope>
    <source>
        <strain evidence="2 3">GD003A</strain>
    </source>
</reference>
<organism evidence="2 3">
    <name type="scientific">Alcaligenes xylosoxydans xylosoxydans</name>
    <name type="common">Achromobacter xylosoxidans</name>
    <dbReference type="NCBI Taxonomy" id="85698"/>
    <lineage>
        <taxon>Bacteria</taxon>
        <taxon>Pseudomonadati</taxon>
        <taxon>Pseudomonadota</taxon>
        <taxon>Betaproteobacteria</taxon>
        <taxon>Burkholderiales</taxon>
        <taxon>Alcaligenaceae</taxon>
        <taxon>Achromobacter</taxon>
    </lineage>
</organism>
<dbReference type="PRINTS" id="PR00111">
    <property type="entry name" value="ABHYDROLASE"/>
</dbReference>
<dbReference type="GO" id="GO:0016787">
    <property type="term" value="F:hydrolase activity"/>
    <property type="evidence" value="ECO:0007669"/>
    <property type="project" value="UniProtKB-KW"/>
</dbReference>
<evidence type="ECO:0000313" key="3">
    <source>
        <dbReference type="Proteomes" id="UP000285324"/>
    </source>
</evidence>
<comment type="caution">
    <text evidence="2">The sequence shown here is derived from an EMBL/GenBank/DDBJ whole genome shotgun (WGS) entry which is preliminary data.</text>
</comment>
<evidence type="ECO:0000259" key="1">
    <source>
        <dbReference type="Pfam" id="PF00561"/>
    </source>
</evidence>
<dbReference type="PANTHER" id="PTHR43433">
    <property type="entry name" value="HYDROLASE, ALPHA/BETA FOLD FAMILY PROTEIN"/>
    <property type="match status" value="1"/>
</dbReference>
<dbReference type="InterPro" id="IPR050471">
    <property type="entry name" value="AB_hydrolase"/>
</dbReference>
<dbReference type="EMBL" id="QVXO01000002">
    <property type="protein sequence ID" value="RPJ93533.1"/>
    <property type="molecule type" value="Genomic_DNA"/>
</dbReference>
<accession>A0A424WJR6</accession>
<name>A0A424WJR6_ALCXX</name>
<dbReference type="Pfam" id="PF00561">
    <property type="entry name" value="Abhydrolase_1"/>
    <property type="match status" value="1"/>
</dbReference>
<dbReference type="SUPFAM" id="SSF53474">
    <property type="entry name" value="alpha/beta-Hydrolases"/>
    <property type="match status" value="1"/>
</dbReference>